<gene>
    <name evidence="3" type="ORF">FHR87_000304</name>
</gene>
<dbReference type="RefSeq" id="WP_183164913.1">
    <property type="nucleotide sequence ID" value="NZ_JACHXI010000001.1"/>
</dbReference>
<evidence type="ECO:0000256" key="1">
    <source>
        <dbReference type="SAM" id="Phobius"/>
    </source>
</evidence>
<dbReference type="InterPro" id="IPR008457">
    <property type="entry name" value="Cu-R_CopD_dom"/>
</dbReference>
<name>A0A839T0K1_AZOMA</name>
<evidence type="ECO:0000313" key="3">
    <source>
        <dbReference type="EMBL" id="MBB3101944.1"/>
    </source>
</evidence>
<protein>
    <submittedName>
        <fullName evidence="3">Putative membrane protein</fullName>
    </submittedName>
</protein>
<feature type="domain" description="Copper resistance protein D" evidence="2">
    <location>
        <begin position="49"/>
        <end position="150"/>
    </location>
</feature>
<keyword evidence="1" id="KW-0472">Membrane</keyword>
<feature type="transmembrane region" description="Helical" evidence="1">
    <location>
        <begin position="49"/>
        <end position="72"/>
    </location>
</feature>
<feature type="transmembrane region" description="Helical" evidence="1">
    <location>
        <begin position="6"/>
        <end position="29"/>
    </location>
</feature>
<evidence type="ECO:0000313" key="4">
    <source>
        <dbReference type="Proteomes" id="UP000549250"/>
    </source>
</evidence>
<dbReference type="AlphaFoldDB" id="A0A839T0K1"/>
<keyword evidence="4" id="KW-1185">Reference proteome</keyword>
<sequence>MTLYSLLYSLHVLAAMLWVGGMFFAWMVLRPSAAAILQPPERLKLWVTVFRRFFLWVWLAVLVLPMSGMGIWHMRFAGFVGAPGYVHIMAGLYLMMLAVFLRIALQLFPRLEQAVNSEDWPNGGNILGRIRHLVGVNLSLGLLTVALAAARPYF</sequence>
<dbReference type="Pfam" id="PF05425">
    <property type="entry name" value="CopD"/>
    <property type="match status" value="1"/>
</dbReference>
<keyword evidence="1" id="KW-1133">Transmembrane helix</keyword>
<comment type="caution">
    <text evidence="3">The sequence shown here is derived from an EMBL/GenBank/DDBJ whole genome shotgun (WGS) entry which is preliminary data.</text>
</comment>
<proteinExistence type="predicted"/>
<evidence type="ECO:0000259" key="2">
    <source>
        <dbReference type="Pfam" id="PF05425"/>
    </source>
</evidence>
<keyword evidence="1" id="KW-0812">Transmembrane</keyword>
<reference evidence="3 4" key="1">
    <citation type="submission" date="2020-08" db="EMBL/GenBank/DDBJ databases">
        <title>Genomic Encyclopedia of Type Strains, Phase III (KMG-III): the genomes of soil and plant-associated and newly described type strains.</title>
        <authorList>
            <person name="Whitman W."/>
        </authorList>
    </citation>
    <scope>NUCLEOTIDE SEQUENCE [LARGE SCALE GENOMIC DNA]</scope>
    <source>
        <strain evidence="3 4">CECT 4462</strain>
    </source>
</reference>
<dbReference type="Proteomes" id="UP000549250">
    <property type="component" value="Unassembled WGS sequence"/>
</dbReference>
<accession>A0A839T0K1</accession>
<organism evidence="3 4">
    <name type="scientific">Azomonas macrocytogenes</name>
    <name type="common">Azotobacter macrocytogenes</name>
    <dbReference type="NCBI Taxonomy" id="69962"/>
    <lineage>
        <taxon>Bacteria</taxon>
        <taxon>Pseudomonadati</taxon>
        <taxon>Pseudomonadota</taxon>
        <taxon>Gammaproteobacteria</taxon>
        <taxon>Pseudomonadales</taxon>
        <taxon>Pseudomonadaceae</taxon>
        <taxon>Azomonas</taxon>
    </lineage>
</organism>
<feature type="transmembrane region" description="Helical" evidence="1">
    <location>
        <begin position="84"/>
        <end position="105"/>
    </location>
</feature>
<dbReference type="GO" id="GO:0016020">
    <property type="term" value="C:membrane"/>
    <property type="evidence" value="ECO:0007669"/>
    <property type="project" value="InterPro"/>
</dbReference>
<dbReference type="EMBL" id="JACHXI010000001">
    <property type="protein sequence ID" value="MBB3101944.1"/>
    <property type="molecule type" value="Genomic_DNA"/>
</dbReference>